<proteinExistence type="predicted"/>
<dbReference type="Proteomes" id="UP000192478">
    <property type="component" value="Chromosome"/>
</dbReference>
<organism evidence="3 5">
    <name type="scientific">Clostridium formicaceticum</name>
    <dbReference type="NCBI Taxonomy" id="1497"/>
    <lineage>
        <taxon>Bacteria</taxon>
        <taxon>Bacillati</taxon>
        <taxon>Bacillota</taxon>
        <taxon>Clostridia</taxon>
        <taxon>Eubacteriales</taxon>
        <taxon>Clostridiaceae</taxon>
        <taxon>Clostridium</taxon>
    </lineage>
</organism>
<gene>
    <name evidence="2" type="ORF">BJL90_20255</name>
    <name evidence="3" type="ORF">CLFO_30250</name>
</gene>
<sequence length="234" mass="26327">MAKTSPNENVSIEKQTSLMNKVEVKPTKDISPNNTLSVFYPYISILLVFLIFSRKERYPGYMETSNTAGMDKALSIQKVIENPDIKKALQSVCMHLNEEEQTPIHTLTGLLEVISTFQNLLGNFSKTQRSSYSASSNKFEKQSGIIKVLKDHAHEEDKNLLEAVESVITAAEKIKKVMQGLKTPEIFDKERIDAHKIPALADIPEPLLSENKHYAIEEVQETIKTIEAINPPES</sequence>
<keyword evidence="4" id="KW-1185">Reference proteome</keyword>
<dbReference type="KEGG" id="cfm:BJL90_20255"/>
<reference evidence="3 5" key="2">
    <citation type="submission" date="2017-03" db="EMBL/GenBank/DDBJ databases">
        <title>Complete sequence of Clostridium formicaceticum DSM 92.</title>
        <authorList>
            <person name="Poehlein A."/>
            <person name="Karl M."/>
            <person name="Bengelsdorf F.R."/>
            <person name="Duerre P."/>
            <person name="Daniel R."/>
        </authorList>
    </citation>
    <scope>NUCLEOTIDE SEQUENCE [LARGE SCALE GENOMIC DNA]</scope>
    <source>
        <strain evidence="3 5">DSM 92</strain>
    </source>
</reference>
<keyword evidence="1" id="KW-0812">Transmembrane</keyword>
<keyword evidence="1" id="KW-0472">Membrane</keyword>
<accession>A0AAC9WHB1</accession>
<evidence type="ECO:0000313" key="3">
    <source>
        <dbReference type="EMBL" id="ARE88619.1"/>
    </source>
</evidence>
<evidence type="ECO:0000313" key="2">
    <source>
        <dbReference type="EMBL" id="AOY77991.1"/>
    </source>
</evidence>
<feature type="transmembrane region" description="Helical" evidence="1">
    <location>
        <begin position="35"/>
        <end position="52"/>
    </location>
</feature>
<evidence type="ECO:0000313" key="4">
    <source>
        <dbReference type="Proteomes" id="UP000177894"/>
    </source>
</evidence>
<dbReference type="EMBL" id="CP020559">
    <property type="protein sequence ID" value="ARE88619.1"/>
    <property type="molecule type" value="Genomic_DNA"/>
</dbReference>
<dbReference type="EMBL" id="CP017603">
    <property type="protein sequence ID" value="AOY77991.1"/>
    <property type="molecule type" value="Genomic_DNA"/>
</dbReference>
<protein>
    <submittedName>
        <fullName evidence="3">Uncharacterized protein</fullName>
    </submittedName>
</protein>
<keyword evidence="1" id="KW-1133">Transmembrane helix</keyword>
<evidence type="ECO:0000313" key="5">
    <source>
        <dbReference type="Proteomes" id="UP000192478"/>
    </source>
</evidence>
<dbReference type="Proteomes" id="UP000177894">
    <property type="component" value="Chromosome"/>
</dbReference>
<evidence type="ECO:0000256" key="1">
    <source>
        <dbReference type="SAM" id="Phobius"/>
    </source>
</evidence>
<reference evidence="2 4" key="1">
    <citation type="submission" date="2016-10" db="EMBL/GenBank/DDBJ databases">
        <title>Complete Genome Sequence of Acetogen Clostridium formicoaceticum ATCC 27076.</title>
        <authorList>
            <person name="Bao T."/>
            <person name="Cheng C."/>
            <person name="Zhao J."/>
            <person name="Yang S.-T."/>
            <person name="Wang J."/>
            <person name="Wang M."/>
        </authorList>
    </citation>
    <scope>NUCLEOTIDE SEQUENCE [LARGE SCALE GENOMIC DNA]</scope>
    <source>
        <strain evidence="2 4">ATCC 27076</strain>
    </source>
</reference>
<dbReference type="RefSeq" id="WP_070972508.1">
    <property type="nucleotide sequence ID" value="NZ_CP017603.1"/>
</dbReference>
<name>A0AAC9WHB1_9CLOT</name>
<dbReference type="AlphaFoldDB" id="A0AAC9WHB1"/>